<keyword evidence="1" id="KW-1133">Transmembrane helix</keyword>
<dbReference type="Proteomes" id="UP000007752">
    <property type="component" value="Chromosome 6"/>
</dbReference>
<protein>
    <submittedName>
        <fullName evidence="2">Uncharacterized protein</fullName>
    </submittedName>
</protein>
<name>B9FQ81_ORYSJ</name>
<accession>B9FQ81</accession>
<evidence type="ECO:0000313" key="2">
    <source>
        <dbReference type="EMBL" id="EEE66123.1"/>
    </source>
</evidence>
<reference evidence="2" key="2">
    <citation type="submission" date="2008-12" db="EMBL/GenBank/DDBJ databases">
        <title>Improved gene annotation of the rice (Oryza sativa) genomes.</title>
        <authorList>
            <person name="Wang J."/>
            <person name="Li R."/>
            <person name="Fan W."/>
            <person name="Huang Q."/>
            <person name="Zhang J."/>
            <person name="Zhou Y."/>
            <person name="Hu Y."/>
            <person name="Zi S."/>
            <person name="Li J."/>
            <person name="Ni P."/>
            <person name="Zheng H."/>
            <person name="Zhang Y."/>
            <person name="Zhao M."/>
            <person name="Hao Q."/>
            <person name="McDermott J."/>
            <person name="Samudrala R."/>
            <person name="Kristiansen K."/>
            <person name="Wong G.K.-S."/>
        </authorList>
    </citation>
    <scope>NUCLEOTIDE SEQUENCE</scope>
</reference>
<dbReference type="AlphaFoldDB" id="B9FQ81"/>
<evidence type="ECO:0000256" key="1">
    <source>
        <dbReference type="SAM" id="Phobius"/>
    </source>
</evidence>
<gene>
    <name evidence="2" type="ORF">OsJ_22164</name>
</gene>
<proteinExistence type="predicted"/>
<keyword evidence="1" id="KW-0812">Transmembrane</keyword>
<dbReference type="EMBL" id="CM000143">
    <property type="protein sequence ID" value="EEE66123.1"/>
    <property type="molecule type" value="Genomic_DNA"/>
</dbReference>
<reference evidence="2" key="1">
    <citation type="journal article" date="2005" name="PLoS Biol.">
        <title>The genomes of Oryza sativa: a history of duplications.</title>
        <authorList>
            <person name="Yu J."/>
            <person name="Wang J."/>
            <person name="Lin W."/>
            <person name="Li S."/>
            <person name="Li H."/>
            <person name="Zhou J."/>
            <person name="Ni P."/>
            <person name="Dong W."/>
            <person name="Hu S."/>
            <person name="Zeng C."/>
            <person name="Zhang J."/>
            <person name="Zhang Y."/>
            <person name="Li R."/>
            <person name="Xu Z."/>
            <person name="Li S."/>
            <person name="Li X."/>
            <person name="Zheng H."/>
            <person name="Cong L."/>
            <person name="Lin L."/>
            <person name="Yin J."/>
            <person name="Geng J."/>
            <person name="Li G."/>
            <person name="Shi J."/>
            <person name="Liu J."/>
            <person name="Lv H."/>
            <person name="Li J."/>
            <person name="Wang J."/>
            <person name="Deng Y."/>
            <person name="Ran L."/>
            <person name="Shi X."/>
            <person name="Wang X."/>
            <person name="Wu Q."/>
            <person name="Li C."/>
            <person name="Ren X."/>
            <person name="Wang J."/>
            <person name="Wang X."/>
            <person name="Li D."/>
            <person name="Liu D."/>
            <person name="Zhang X."/>
            <person name="Ji Z."/>
            <person name="Zhao W."/>
            <person name="Sun Y."/>
            <person name="Zhang Z."/>
            <person name="Bao J."/>
            <person name="Han Y."/>
            <person name="Dong L."/>
            <person name="Ji J."/>
            <person name="Chen P."/>
            <person name="Wu S."/>
            <person name="Liu J."/>
            <person name="Xiao Y."/>
            <person name="Bu D."/>
            <person name="Tan J."/>
            <person name="Yang L."/>
            <person name="Ye C."/>
            <person name="Zhang J."/>
            <person name="Xu J."/>
            <person name="Zhou Y."/>
            <person name="Yu Y."/>
            <person name="Zhang B."/>
            <person name="Zhuang S."/>
            <person name="Wei H."/>
            <person name="Liu B."/>
            <person name="Lei M."/>
            <person name="Yu H."/>
            <person name="Li Y."/>
            <person name="Xu H."/>
            <person name="Wei S."/>
            <person name="He X."/>
            <person name="Fang L."/>
            <person name="Zhang Z."/>
            <person name="Zhang Y."/>
            <person name="Huang X."/>
            <person name="Su Z."/>
            <person name="Tong W."/>
            <person name="Li J."/>
            <person name="Tong Z."/>
            <person name="Li S."/>
            <person name="Ye J."/>
            <person name="Wang L."/>
            <person name="Fang L."/>
            <person name="Lei T."/>
            <person name="Chen C."/>
            <person name="Chen H."/>
            <person name="Xu Z."/>
            <person name="Li H."/>
            <person name="Huang H."/>
            <person name="Zhang F."/>
            <person name="Xu H."/>
            <person name="Li N."/>
            <person name="Zhao C."/>
            <person name="Li S."/>
            <person name="Dong L."/>
            <person name="Huang Y."/>
            <person name="Li L."/>
            <person name="Xi Y."/>
            <person name="Qi Q."/>
            <person name="Li W."/>
            <person name="Zhang B."/>
            <person name="Hu W."/>
            <person name="Zhang Y."/>
            <person name="Tian X."/>
            <person name="Jiao Y."/>
            <person name="Liang X."/>
            <person name="Jin J."/>
            <person name="Gao L."/>
            <person name="Zheng W."/>
            <person name="Hao B."/>
            <person name="Liu S."/>
            <person name="Wang W."/>
            <person name="Yuan L."/>
            <person name="Cao M."/>
            <person name="McDermott J."/>
            <person name="Samudrala R."/>
            <person name="Wang J."/>
            <person name="Wong G.K."/>
            <person name="Yang H."/>
        </authorList>
    </citation>
    <scope>NUCLEOTIDE SEQUENCE [LARGE SCALE GENOMIC DNA]</scope>
</reference>
<feature type="transmembrane region" description="Helical" evidence="1">
    <location>
        <begin position="71"/>
        <end position="90"/>
    </location>
</feature>
<sequence length="122" mass="14312">MKHASFAITMSQHSTTVLSQRELRCVLPHGHLHLLLDELLLRAFQREFQLFDPLLVPLMEELVQPPLKLDGIDTIVFSFIVVVFVLHYFIFSPNIIIEFFPAFSDLIRLLCIMFFRQEQLNI</sequence>
<organism evidence="2">
    <name type="scientific">Oryza sativa subsp. japonica</name>
    <name type="common">Rice</name>
    <dbReference type="NCBI Taxonomy" id="39947"/>
    <lineage>
        <taxon>Eukaryota</taxon>
        <taxon>Viridiplantae</taxon>
        <taxon>Streptophyta</taxon>
        <taxon>Embryophyta</taxon>
        <taxon>Tracheophyta</taxon>
        <taxon>Spermatophyta</taxon>
        <taxon>Magnoliopsida</taxon>
        <taxon>Liliopsida</taxon>
        <taxon>Poales</taxon>
        <taxon>Poaceae</taxon>
        <taxon>BOP clade</taxon>
        <taxon>Oryzoideae</taxon>
        <taxon>Oryzeae</taxon>
        <taxon>Oryzinae</taxon>
        <taxon>Oryza</taxon>
        <taxon>Oryza sativa</taxon>
    </lineage>
</organism>
<keyword evidence="1" id="KW-0472">Membrane</keyword>